<reference evidence="3" key="1">
    <citation type="journal article" date="2014" name="Front. Microbiol.">
        <title>High frequency of phylogenetically diverse reductive dehalogenase-homologous genes in deep subseafloor sedimentary metagenomes.</title>
        <authorList>
            <person name="Kawai M."/>
            <person name="Futagami T."/>
            <person name="Toyoda A."/>
            <person name="Takaki Y."/>
            <person name="Nishi S."/>
            <person name="Hori S."/>
            <person name="Arai W."/>
            <person name="Tsubouchi T."/>
            <person name="Morono Y."/>
            <person name="Uchiyama I."/>
            <person name="Ito T."/>
            <person name="Fujiyama A."/>
            <person name="Inagaki F."/>
            <person name="Takami H."/>
        </authorList>
    </citation>
    <scope>NUCLEOTIDE SEQUENCE</scope>
    <source>
        <strain evidence="3">Expedition CK06-06</strain>
    </source>
</reference>
<keyword evidence="1" id="KW-0238">DNA-binding</keyword>
<name>X1I0Y6_9ZZZZ</name>
<dbReference type="EMBL" id="BARU01020634">
    <property type="protein sequence ID" value="GAH51223.1"/>
    <property type="molecule type" value="Genomic_DNA"/>
</dbReference>
<comment type="caution">
    <text evidence="3">The sequence shown here is derived from an EMBL/GenBank/DDBJ whole genome shotgun (WGS) entry which is preliminary data.</text>
</comment>
<organism evidence="3">
    <name type="scientific">marine sediment metagenome</name>
    <dbReference type="NCBI Taxonomy" id="412755"/>
    <lineage>
        <taxon>unclassified sequences</taxon>
        <taxon>metagenomes</taxon>
        <taxon>ecological metagenomes</taxon>
    </lineage>
</organism>
<dbReference type="GO" id="GO:0015074">
    <property type="term" value="P:DNA integration"/>
    <property type="evidence" value="ECO:0007669"/>
    <property type="project" value="InterPro"/>
</dbReference>
<feature type="non-terminal residue" evidence="3">
    <location>
        <position position="273"/>
    </location>
</feature>
<accession>X1I0Y6</accession>
<dbReference type="Gene3D" id="1.10.443.10">
    <property type="entry name" value="Intergrase catalytic core"/>
    <property type="match status" value="1"/>
</dbReference>
<dbReference type="AlphaFoldDB" id="X1I0Y6"/>
<gene>
    <name evidence="3" type="ORF">S03H2_33858</name>
</gene>
<dbReference type="InterPro" id="IPR013762">
    <property type="entry name" value="Integrase-like_cat_sf"/>
</dbReference>
<keyword evidence="2" id="KW-0233">DNA recombination</keyword>
<proteinExistence type="predicted"/>
<evidence type="ECO:0000313" key="3">
    <source>
        <dbReference type="EMBL" id="GAH51223.1"/>
    </source>
</evidence>
<dbReference type="InterPro" id="IPR011010">
    <property type="entry name" value="DNA_brk_join_enz"/>
</dbReference>
<evidence type="ECO:0000256" key="2">
    <source>
        <dbReference type="ARBA" id="ARBA00023172"/>
    </source>
</evidence>
<protein>
    <recommendedName>
        <fullName evidence="4">Tyr recombinase domain-containing protein</fullName>
    </recommendedName>
</protein>
<dbReference type="InterPro" id="IPR010998">
    <property type="entry name" value="Integrase_recombinase_N"/>
</dbReference>
<dbReference type="GO" id="GO:0006310">
    <property type="term" value="P:DNA recombination"/>
    <property type="evidence" value="ECO:0007669"/>
    <property type="project" value="UniProtKB-KW"/>
</dbReference>
<evidence type="ECO:0008006" key="4">
    <source>
        <dbReference type="Google" id="ProtNLM"/>
    </source>
</evidence>
<dbReference type="GO" id="GO:0003677">
    <property type="term" value="F:DNA binding"/>
    <property type="evidence" value="ECO:0007669"/>
    <property type="project" value="UniProtKB-KW"/>
</dbReference>
<dbReference type="SUPFAM" id="SSF56349">
    <property type="entry name" value="DNA breaking-rejoining enzymes"/>
    <property type="match status" value="1"/>
</dbReference>
<dbReference type="Gene3D" id="1.10.150.130">
    <property type="match status" value="1"/>
</dbReference>
<evidence type="ECO:0000256" key="1">
    <source>
        <dbReference type="ARBA" id="ARBA00023125"/>
    </source>
</evidence>
<sequence length="273" mass="31487">MTSKTITKATTVQNDALDNLRLVLTSPRPRAPSTLTNYLSIAGQFLAWMGDRLPPGEMDLRRYFVHRRDEGINDNSLRTTFAVLEKLYKANRWDWPLESRDRPEAPSEATTPAFTREEVEQLIQKHELYSKGECFYLAMATIYAPRRIELARIKKRYLKDHTIFIDTAKGGEKRTHLIPDEIVPYIEAYRPKEHSVRALTFMFDRICVKGLGEKKPDYGWSSFRRTIDTLLPIALAKADKPLTLVGYFLRWSRRSTGARFLGTPMGGVYARPE</sequence>